<gene>
    <name evidence="3" type="ORF">AA0113_g10364</name>
</gene>
<feature type="signal peptide" evidence="2">
    <location>
        <begin position="1"/>
        <end position="19"/>
    </location>
</feature>
<dbReference type="PANTHER" id="PTHR39599:SF2">
    <property type="entry name" value="ANCHORED PROTEIN, PUTATIVE (AFU_ORTHOLOGUE AFUA_1G09650)-RELATED"/>
    <property type="match status" value="1"/>
</dbReference>
<evidence type="ECO:0000256" key="1">
    <source>
        <dbReference type="SAM" id="MobiDB-lite"/>
    </source>
</evidence>
<sequence length="472" mass="48143">MHLPHLLALPPAIIALCAATPGLAAEESQWPHNVPRHLKYFPEDEVHAKRGLSVKQRLQHERPIGVKKMSMDEGEMFMLDNWIFAAQDTPSQPQSSRRSDYDVFGNATSQALSPLRPLAQSDWLARMHIRDILMNRQFKCPDGTASCEAIGAPDVCCGTGSTCISVTGSSVAGDVGCCPSGQTCAGSVSCDEASGYTSCPGTDNGGCCLPGFKCQGIGCVAEGTSTSFVQPSTSSSTPSATSTSTTAAAIPTTSSTTSTTPEPTSTSTSRSAYTCSTGWFSCPASLGGGCCMNGRTCATGASCLGDDDNPSSTRAPDAPVRPTSAAVTTGASSDNICPTGFYVCSAYYPSGCCRVGRDCQTTGSCALPPSDTIVNTNGVVIVAPTGAESAGSCPSAWYSCPADAGGNCCPNGYACGEQCTATASGQSGVTSKAEPSSSSSSSSSSQASFVSRLSVWGMAVAFFGCGLGMIVL</sequence>
<name>A0A4Q4QQB7_9PLEO</name>
<feature type="chain" id="PRO_5020729776" description="GPI anchored protein" evidence="2">
    <location>
        <begin position="20"/>
        <end position="472"/>
    </location>
</feature>
<keyword evidence="2" id="KW-0732">Signal</keyword>
<dbReference type="Proteomes" id="UP000293823">
    <property type="component" value="Unassembled WGS sequence"/>
</dbReference>
<dbReference type="PANTHER" id="PTHR39599">
    <property type="entry name" value="GPI-ANCHORED PROTEIN (EUROFUNG)-RELATED-RELATED"/>
    <property type="match status" value="1"/>
</dbReference>
<dbReference type="EMBL" id="PEJP01000052">
    <property type="protein sequence ID" value="RYO45669.1"/>
    <property type="molecule type" value="Genomic_DNA"/>
</dbReference>
<organism evidence="3 4">
    <name type="scientific">Alternaria arborescens</name>
    <dbReference type="NCBI Taxonomy" id="156630"/>
    <lineage>
        <taxon>Eukaryota</taxon>
        <taxon>Fungi</taxon>
        <taxon>Dikarya</taxon>
        <taxon>Ascomycota</taxon>
        <taxon>Pezizomycotina</taxon>
        <taxon>Dothideomycetes</taxon>
        <taxon>Pleosporomycetidae</taxon>
        <taxon>Pleosporales</taxon>
        <taxon>Pleosporineae</taxon>
        <taxon>Pleosporaceae</taxon>
        <taxon>Alternaria</taxon>
        <taxon>Alternaria sect. Alternaria</taxon>
    </lineage>
</organism>
<proteinExistence type="predicted"/>
<accession>A0A4Q4QQB7</accession>
<evidence type="ECO:0000256" key="2">
    <source>
        <dbReference type="SAM" id="SignalP"/>
    </source>
</evidence>
<evidence type="ECO:0000313" key="3">
    <source>
        <dbReference type="EMBL" id="RYO45669.1"/>
    </source>
</evidence>
<dbReference type="OrthoDB" id="2426396at2759"/>
<evidence type="ECO:0008006" key="5">
    <source>
        <dbReference type="Google" id="ProtNLM"/>
    </source>
</evidence>
<protein>
    <recommendedName>
        <fullName evidence="5">GPI anchored protein</fullName>
    </recommendedName>
</protein>
<keyword evidence="4" id="KW-1185">Reference proteome</keyword>
<reference evidence="4" key="1">
    <citation type="journal article" date="2019" name="bioRxiv">
        <title>Genomics, evolutionary history and diagnostics of the Alternaria alternata species group including apple and Asian pear pathotypes.</title>
        <authorList>
            <person name="Armitage A.D."/>
            <person name="Cockerton H.M."/>
            <person name="Sreenivasaprasad S."/>
            <person name="Woodhall J.W."/>
            <person name="Lane C.R."/>
            <person name="Harrison R.J."/>
            <person name="Clarkson J.P."/>
        </authorList>
    </citation>
    <scope>NUCLEOTIDE SEQUENCE [LARGE SCALE GENOMIC DNA]</scope>
    <source>
        <strain evidence="4">RGR 97.0016</strain>
    </source>
</reference>
<evidence type="ECO:0000313" key="4">
    <source>
        <dbReference type="Proteomes" id="UP000293823"/>
    </source>
</evidence>
<dbReference type="AlphaFoldDB" id="A0A4Q4QQB7"/>
<feature type="region of interest" description="Disordered" evidence="1">
    <location>
        <begin position="228"/>
        <end position="272"/>
    </location>
</feature>
<comment type="caution">
    <text evidence="3">The sequence shown here is derived from an EMBL/GenBank/DDBJ whole genome shotgun (WGS) entry which is preliminary data.</text>
</comment>